<organismHost>
    <name type="scientific">Tupaia belangeri</name>
    <name type="common">Common tree shrew</name>
    <name type="synonym">Tupaia glis belangeri</name>
    <dbReference type="NCBI Taxonomy" id="37347"/>
</organismHost>
<dbReference type="EMBL" id="AF281817">
    <property type="protein sequence ID" value="AAK57108.1"/>
    <property type="molecule type" value="Genomic_DNA"/>
</dbReference>
<protein>
    <submittedName>
        <fullName evidence="2">T59</fullName>
    </submittedName>
</protein>
<dbReference type="Proteomes" id="UP000137095">
    <property type="component" value="Segment"/>
</dbReference>
<evidence type="ECO:0000313" key="3">
    <source>
        <dbReference type="Proteomes" id="UP000137095"/>
    </source>
</evidence>
<dbReference type="KEGG" id="vg:921142"/>
<evidence type="ECO:0000256" key="1">
    <source>
        <dbReference type="SAM" id="Phobius"/>
    </source>
</evidence>
<keyword evidence="1" id="KW-1133">Transmembrane helix</keyword>
<accession>Q91TN3</accession>
<sequence length="221" mass="24229">MPEFLDGIVACRGASWGTSRSAGRPFLGWLGAWRTVDDVAFHRPVGARGAGAGFSGADVEAFGPWCAGVRPVRTIFGTEIDVELSRTDGEVFTFFNVSWPMWLGTLCAAVGAVSLYRYVRDLRNRVRVPVKPPRTRGGTVPAPPPAAPEPRLWSPRAWSPREWFSRARSSSPTFRWLVAHWPQLVAVGLCVLCTVRVQGRVSPSAIGLHVSIGRPEWPLII</sequence>
<keyword evidence="3" id="KW-1185">Reference proteome</keyword>
<reference evidence="2 3" key="1">
    <citation type="journal article" date="2001" name="J. Virol.">
        <title>Analysis and characterization of the complete genome of tupaia (tree shrew) herpesvirus.</title>
        <authorList>
            <person name="Bahr U."/>
            <person name="Darai G."/>
        </authorList>
    </citation>
    <scope>NUCLEOTIDE SEQUENCE [LARGE SCALE GENOMIC DNA]</scope>
    <source>
        <strain evidence="2">2</strain>
    </source>
</reference>
<proteinExistence type="predicted"/>
<keyword evidence="1" id="KW-0812">Transmembrane</keyword>
<dbReference type="RefSeq" id="NP_116413.1">
    <property type="nucleotide sequence ID" value="NC_002794.1"/>
</dbReference>
<name>Q91TN3_TUHV1</name>
<evidence type="ECO:0000313" key="2">
    <source>
        <dbReference type="EMBL" id="AAK57108.1"/>
    </source>
</evidence>
<feature type="transmembrane region" description="Helical" evidence="1">
    <location>
        <begin position="99"/>
        <end position="119"/>
    </location>
</feature>
<organism evidence="2 3">
    <name type="scientific">Tupaiid herpesvirus 1 (strain 1)</name>
    <name type="common">TuHV-1</name>
    <name type="synonym">Herpesvirus tupaia (strain 1)</name>
    <dbReference type="NCBI Taxonomy" id="10397"/>
    <lineage>
        <taxon>Viruses</taxon>
        <taxon>Duplodnaviria</taxon>
        <taxon>Heunggongvirae</taxon>
        <taxon>Peploviricota</taxon>
        <taxon>Herviviricetes</taxon>
        <taxon>Herpesvirales</taxon>
        <taxon>Orthoherpesviridae</taxon>
        <taxon>Betaherpesvirinae</taxon>
        <taxon>Quwivirus</taxon>
        <taxon>Quwivirus tupaiidbeta1</taxon>
    </lineage>
</organism>
<dbReference type="GeneID" id="921142"/>
<keyword evidence="1" id="KW-0472">Membrane</keyword>